<keyword evidence="3 6" id="KW-1133">Transmembrane helix</keyword>
<evidence type="ECO:0000256" key="6">
    <source>
        <dbReference type="SAM" id="Phobius"/>
    </source>
</evidence>
<dbReference type="Proteomes" id="UP001165060">
    <property type="component" value="Unassembled WGS sequence"/>
</dbReference>
<evidence type="ECO:0000256" key="5">
    <source>
        <dbReference type="SAM" id="MobiDB-lite"/>
    </source>
</evidence>
<dbReference type="PANTHER" id="PTHR38894">
    <property type="entry name" value="TRANSMEMBRANE PROTEIN"/>
    <property type="match status" value="1"/>
</dbReference>
<dbReference type="Pfam" id="PF08507">
    <property type="entry name" value="COPI_assoc"/>
    <property type="match status" value="1"/>
</dbReference>
<comment type="subcellular location">
    <subcellularLocation>
        <location evidence="1">Membrane</location>
        <topology evidence="1">Multi-pass membrane protein</topology>
    </subcellularLocation>
</comment>
<evidence type="ECO:0000313" key="8">
    <source>
        <dbReference type="Proteomes" id="UP001165060"/>
    </source>
</evidence>
<feature type="transmembrane region" description="Helical" evidence="6">
    <location>
        <begin position="223"/>
        <end position="244"/>
    </location>
</feature>
<dbReference type="EMBL" id="BRYB01002218">
    <property type="protein sequence ID" value="GMI41428.1"/>
    <property type="molecule type" value="Genomic_DNA"/>
</dbReference>
<accession>A0ABQ6N6X6</accession>
<proteinExistence type="predicted"/>
<keyword evidence="4 6" id="KW-0472">Membrane</keyword>
<dbReference type="InterPro" id="IPR013714">
    <property type="entry name" value="Golgi_TVP15"/>
</dbReference>
<evidence type="ECO:0008006" key="9">
    <source>
        <dbReference type="Google" id="ProtNLM"/>
    </source>
</evidence>
<protein>
    <recommendedName>
        <fullName evidence="9">Golgi apparatus membrane protein TVP15</fullName>
    </recommendedName>
</protein>
<feature type="compositionally biased region" description="Pro residues" evidence="5">
    <location>
        <begin position="25"/>
        <end position="38"/>
    </location>
</feature>
<feature type="transmembrane region" description="Helical" evidence="6">
    <location>
        <begin position="167"/>
        <end position="187"/>
    </location>
</feature>
<reference evidence="7 8" key="1">
    <citation type="journal article" date="2023" name="Commun. Biol.">
        <title>Genome analysis of Parmales, the sister group of diatoms, reveals the evolutionary specialization of diatoms from phago-mixotrophs to photoautotrophs.</title>
        <authorList>
            <person name="Ban H."/>
            <person name="Sato S."/>
            <person name="Yoshikawa S."/>
            <person name="Yamada K."/>
            <person name="Nakamura Y."/>
            <person name="Ichinomiya M."/>
            <person name="Sato N."/>
            <person name="Blanc-Mathieu R."/>
            <person name="Endo H."/>
            <person name="Kuwata A."/>
            <person name="Ogata H."/>
        </authorList>
    </citation>
    <scope>NUCLEOTIDE SEQUENCE [LARGE SCALE GENOMIC DNA]</scope>
</reference>
<evidence type="ECO:0000256" key="1">
    <source>
        <dbReference type="ARBA" id="ARBA00004141"/>
    </source>
</evidence>
<keyword evidence="8" id="KW-1185">Reference proteome</keyword>
<organism evidence="7 8">
    <name type="scientific">Tetraparma gracilis</name>
    <dbReference type="NCBI Taxonomy" id="2962635"/>
    <lineage>
        <taxon>Eukaryota</taxon>
        <taxon>Sar</taxon>
        <taxon>Stramenopiles</taxon>
        <taxon>Ochrophyta</taxon>
        <taxon>Bolidophyceae</taxon>
        <taxon>Parmales</taxon>
        <taxon>Triparmaceae</taxon>
        <taxon>Tetraparma</taxon>
    </lineage>
</organism>
<feature type="transmembrane region" description="Helical" evidence="6">
    <location>
        <begin position="142"/>
        <end position="161"/>
    </location>
</feature>
<evidence type="ECO:0000256" key="3">
    <source>
        <dbReference type="ARBA" id="ARBA00022989"/>
    </source>
</evidence>
<keyword evidence="2 6" id="KW-0812">Transmembrane</keyword>
<evidence type="ECO:0000256" key="4">
    <source>
        <dbReference type="ARBA" id="ARBA00023136"/>
    </source>
</evidence>
<evidence type="ECO:0000256" key="2">
    <source>
        <dbReference type="ARBA" id="ARBA00022692"/>
    </source>
</evidence>
<gene>
    <name evidence="7" type="ORF">TeGR_g10265</name>
</gene>
<evidence type="ECO:0000313" key="7">
    <source>
        <dbReference type="EMBL" id="GMI41428.1"/>
    </source>
</evidence>
<dbReference type="PANTHER" id="PTHR38894:SF1">
    <property type="entry name" value="TRANSMEMBRANE PROTEIN"/>
    <property type="match status" value="1"/>
</dbReference>
<sequence>MSWATENDNPFADQSRGGGGYVPPSAAPAPPPPAPQPAEVPSWASAPAGGGQDASASLLAAPEDDWGAPGGGAAGFLSVPEPARAPPGGPAQAQHPNPLAAGQRLDGAMRPAQPAQPVNQAMLQTTDKASDELPRLILSMRLYNMGLAVFMTFSAFTSLLGDDVGQGVLAVYLMCFSTLLCCFETHLKAVSQSISDNFGFLYNAKGRASFLVFVALLCFSQGLLGKICGGLMLFNAVFTFYVIFKHPEYEEIHRKYGTEDAGNVAARHGVAYARANPDQVHKAAAAGAGWAAQNPAAAQQAAGKVAGQPAWAQQQAPQQTFV</sequence>
<name>A0ABQ6N6X6_9STRA</name>
<comment type="caution">
    <text evidence="7">The sequence shown here is derived from an EMBL/GenBank/DDBJ whole genome shotgun (WGS) entry which is preliminary data.</text>
</comment>
<feature type="region of interest" description="Disordered" evidence="5">
    <location>
        <begin position="1"/>
        <end position="103"/>
    </location>
</feature>